<evidence type="ECO:0000313" key="5">
    <source>
        <dbReference type="Proteomes" id="UP000549113"/>
    </source>
</evidence>
<dbReference type="PRINTS" id="PR00038">
    <property type="entry name" value="HTHLUXR"/>
</dbReference>
<dbReference type="SUPFAM" id="SSF48452">
    <property type="entry name" value="TPR-like"/>
    <property type="match status" value="1"/>
</dbReference>
<dbReference type="GO" id="GO:0005524">
    <property type="term" value="F:ATP binding"/>
    <property type="evidence" value="ECO:0007669"/>
    <property type="project" value="UniProtKB-KW"/>
</dbReference>
<keyword evidence="1" id="KW-0547">Nucleotide-binding</keyword>
<dbReference type="PROSITE" id="PS50043">
    <property type="entry name" value="HTH_LUXR_2"/>
    <property type="match status" value="1"/>
</dbReference>
<dbReference type="Gene3D" id="1.25.40.10">
    <property type="entry name" value="Tetratricopeptide repeat domain"/>
    <property type="match status" value="1"/>
</dbReference>
<dbReference type="SUPFAM" id="SSF52540">
    <property type="entry name" value="P-loop containing nucleoside triphosphate hydrolases"/>
    <property type="match status" value="1"/>
</dbReference>
<comment type="caution">
    <text evidence="4">The sequence shown here is derived from an EMBL/GenBank/DDBJ whole genome shotgun (WGS) entry which is preliminary data.</text>
</comment>
<evidence type="ECO:0000256" key="1">
    <source>
        <dbReference type="ARBA" id="ARBA00022741"/>
    </source>
</evidence>
<dbReference type="InterPro" id="IPR016032">
    <property type="entry name" value="Sig_transdc_resp-reg_C-effctor"/>
</dbReference>
<dbReference type="GO" id="GO:0004016">
    <property type="term" value="F:adenylate cyclase activity"/>
    <property type="evidence" value="ECO:0007669"/>
    <property type="project" value="TreeGrafter"/>
</dbReference>
<proteinExistence type="predicted"/>
<dbReference type="InterPro" id="IPR000792">
    <property type="entry name" value="Tscrpt_reg_LuxR_C"/>
</dbReference>
<dbReference type="InterPro" id="IPR027417">
    <property type="entry name" value="P-loop_NTPase"/>
</dbReference>
<keyword evidence="4" id="KW-0238">DNA-binding</keyword>
<dbReference type="GO" id="GO:0006355">
    <property type="term" value="P:regulation of DNA-templated transcription"/>
    <property type="evidence" value="ECO:0007669"/>
    <property type="project" value="InterPro"/>
</dbReference>
<dbReference type="AlphaFoldDB" id="A0AA40VMK1"/>
<dbReference type="Gene3D" id="1.10.10.10">
    <property type="entry name" value="Winged helix-like DNA-binding domain superfamily/Winged helix DNA-binding domain"/>
    <property type="match status" value="1"/>
</dbReference>
<evidence type="ECO:0000313" key="4">
    <source>
        <dbReference type="EMBL" id="MBB4139922.1"/>
    </source>
</evidence>
<dbReference type="Pfam" id="PF00196">
    <property type="entry name" value="GerE"/>
    <property type="match status" value="1"/>
</dbReference>
<dbReference type="GO" id="GO:0003677">
    <property type="term" value="F:DNA binding"/>
    <property type="evidence" value="ECO:0007669"/>
    <property type="project" value="UniProtKB-KW"/>
</dbReference>
<dbReference type="Pfam" id="PF13191">
    <property type="entry name" value="AAA_16"/>
    <property type="match status" value="1"/>
</dbReference>
<dbReference type="InterPro" id="IPR036388">
    <property type="entry name" value="WH-like_DNA-bd_sf"/>
</dbReference>
<evidence type="ECO:0000259" key="3">
    <source>
        <dbReference type="PROSITE" id="PS50043"/>
    </source>
</evidence>
<keyword evidence="5" id="KW-1185">Reference proteome</keyword>
<gene>
    <name evidence="4" type="ORF">BKA10_001716</name>
</gene>
<dbReference type="InterPro" id="IPR041664">
    <property type="entry name" value="AAA_16"/>
</dbReference>
<dbReference type="CDD" id="cd06170">
    <property type="entry name" value="LuxR_C_like"/>
    <property type="match status" value="1"/>
</dbReference>
<dbReference type="PANTHER" id="PTHR16305:SF35">
    <property type="entry name" value="TRANSCRIPTIONAL ACTIVATOR DOMAIN"/>
    <property type="match status" value="1"/>
</dbReference>
<protein>
    <submittedName>
        <fullName evidence="4">DNA-binding CsgD family transcriptional regulator</fullName>
    </submittedName>
</protein>
<dbReference type="RefSeq" id="WP_183499527.1">
    <property type="nucleotide sequence ID" value="NZ_BAABCO010000005.1"/>
</dbReference>
<accession>A0AA40VMK1</accession>
<name>A0AA40VMK1_9MICO</name>
<sequence length="991" mass="104869">MPARTSRMIGRDAELAVLRDALDAGRAGHPRVVVVRGEAGIGKTRLLQEFRAAASALGGTPPITFAVGQCVDMGEIGSPFTPIRRLLRELYATVGDDVFRAAAQTPTVVATLAALLPELTTDATPADTGADYITESIERVIESLSQDHHLVVIIEDLHWADAATLALLKTLAVTLRGAHVTIVMTYRSDDVGRGHPLRPVLAELDRNRTVTGLDIGRLSPAETVELARAVAGAADTGAIDTIVKRSDGIPFFVEELAELDANEALPDTLRDLVLARFERLSDTGREATGLVAAGGVRVEGSLLETVHDGDREALRAGLREALAAHVLETSGEGYAFRHALIQEAVHDDLLPSERAELHARYAAALQRQVDAGHAEVAAEAAEHWLAARDLPRAFDAMVIARRHADSTWAPITAARLGERLVELWDRVPDAAARTGLSRAQLYADTAAAWRLQDSARAMRLARAGLAVTPADDVLGRAQLYAEIASAHGNAGRISEMITAVDSALDLLDDTAPAHALLRARALGLKVTGAASAVGGEDERQRIAAAALHAAELSGDAVALATCLMHLTWPLIDRGHLDEALAYIARIAALDLPADRRLHATISELDTLVRAGRFDEAVERATAAIALAMEVGLDRSMGALLASNRAEALLARGDAVEGEAVARRCLDMLAGVPTFRSFSLRLIALAASWDDRADEAEEIRRRESADIAAVQAEDPEEKIGWAEFDTEVALNRAEGHADDAVRAALVDAAVTAALVLDDEDFLQGPGTSRRLLPGAVRALAEADLLGLDVDRRERLRTTVTAAVASQPDDAPGRAFAALWAAESARGGAAPIGPWRQAVTMADERLIPVRFLHYARYRLAESLIASGDRDEAGALLTCIVADAPSDGAAVTARWARELSVRAGLTILGTQGTHGSDAGGAGVAAGIATLTRRERQVLALVAEGLTNPQIGQRLFISPKTASVHVSAILTKIGATNRAEAAALYAAEDDAVPAE</sequence>
<keyword evidence="2" id="KW-0067">ATP-binding</keyword>
<organism evidence="4 5">
    <name type="scientific">Microbacterium invictum</name>
    <dbReference type="NCBI Taxonomy" id="515415"/>
    <lineage>
        <taxon>Bacteria</taxon>
        <taxon>Bacillati</taxon>
        <taxon>Actinomycetota</taxon>
        <taxon>Actinomycetes</taxon>
        <taxon>Micrococcales</taxon>
        <taxon>Microbacteriaceae</taxon>
        <taxon>Microbacterium</taxon>
    </lineage>
</organism>
<dbReference type="EMBL" id="JACIFH010000001">
    <property type="protein sequence ID" value="MBB4139922.1"/>
    <property type="molecule type" value="Genomic_DNA"/>
</dbReference>
<dbReference type="Proteomes" id="UP000549113">
    <property type="component" value="Unassembled WGS sequence"/>
</dbReference>
<evidence type="ECO:0000256" key="2">
    <source>
        <dbReference type="ARBA" id="ARBA00022840"/>
    </source>
</evidence>
<dbReference type="GO" id="GO:0005737">
    <property type="term" value="C:cytoplasm"/>
    <property type="evidence" value="ECO:0007669"/>
    <property type="project" value="TreeGrafter"/>
</dbReference>
<dbReference type="SMART" id="SM00421">
    <property type="entry name" value="HTH_LUXR"/>
    <property type="match status" value="1"/>
</dbReference>
<dbReference type="InterPro" id="IPR011990">
    <property type="entry name" value="TPR-like_helical_dom_sf"/>
</dbReference>
<dbReference type="PANTHER" id="PTHR16305">
    <property type="entry name" value="TESTICULAR SOLUBLE ADENYLYL CYCLASE"/>
    <property type="match status" value="1"/>
</dbReference>
<dbReference type="SUPFAM" id="SSF46894">
    <property type="entry name" value="C-terminal effector domain of the bipartite response regulators"/>
    <property type="match status" value="1"/>
</dbReference>
<reference evidence="4 5" key="1">
    <citation type="submission" date="2020-08" db="EMBL/GenBank/DDBJ databases">
        <title>Sequencing the genomes of 1000 actinobacteria strains.</title>
        <authorList>
            <person name="Klenk H.-P."/>
        </authorList>
    </citation>
    <scope>NUCLEOTIDE SEQUENCE [LARGE SCALE GENOMIC DNA]</scope>
    <source>
        <strain evidence="4 5">DSM 19600</strain>
    </source>
</reference>
<dbReference type="Gene3D" id="3.40.50.300">
    <property type="entry name" value="P-loop containing nucleotide triphosphate hydrolases"/>
    <property type="match status" value="1"/>
</dbReference>
<feature type="domain" description="HTH luxR-type" evidence="3">
    <location>
        <begin position="920"/>
        <end position="985"/>
    </location>
</feature>